<dbReference type="Gene3D" id="3.60.60.10">
    <property type="entry name" value="Penicillin V Acylase, Chain A"/>
    <property type="match status" value="1"/>
</dbReference>
<dbReference type="Proteomes" id="UP000239273">
    <property type="component" value="Unassembled WGS sequence"/>
</dbReference>
<comment type="similarity">
    <text evidence="1">Belongs to the peptidase C59 family.</text>
</comment>
<feature type="chain" id="PRO_5015559344" evidence="3">
    <location>
        <begin position="21"/>
        <end position="362"/>
    </location>
</feature>
<dbReference type="CDD" id="cd00542">
    <property type="entry name" value="Ntn_PVA"/>
    <property type="match status" value="1"/>
</dbReference>
<evidence type="ECO:0000313" key="7">
    <source>
        <dbReference type="Proteomes" id="UP000239273"/>
    </source>
</evidence>
<dbReference type="GO" id="GO:0016787">
    <property type="term" value="F:hydrolase activity"/>
    <property type="evidence" value="ECO:0007669"/>
    <property type="project" value="UniProtKB-KW"/>
</dbReference>
<dbReference type="AlphaFoldDB" id="A0A2S7X6W5"/>
<dbReference type="InterPro" id="IPR052193">
    <property type="entry name" value="Peptidase_C59"/>
</dbReference>
<reference evidence="5" key="4">
    <citation type="submission" date="2023-01" db="EMBL/GenBank/DDBJ databases">
        <title>Draft genome sequence of Aliivibrio sifiae strain NBRC 105001.</title>
        <authorList>
            <person name="Sun Q."/>
            <person name="Mori K."/>
        </authorList>
    </citation>
    <scope>NUCLEOTIDE SEQUENCE</scope>
    <source>
        <strain evidence="5">NBRC 105001</strain>
    </source>
</reference>
<reference evidence="5" key="1">
    <citation type="journal article" date="2014" name="Int. J. Syst. Evol. Microbiol.">
        <title>Complete genome of a new Firmicutes species belonging to the dominant human colonic microbiota ('Ruminococcus bicirculans') reveals two chromosomes and a selective capacity to utilize plant glucans.</title>
        <authorList>
            <consortium name="NISC Comparative Sequencing Program"/>
            <person name="Wegmann U."/>
            <person name="Louis P."/>
            <person name="Goesmann A."/>
            <person name="Henrissat B."/>
            <person name="Duncan S.H."/>
            <person name="Flint H.J."/>
        </authorList>
    </citation>
    <scope>NUCLEOTIDE SEQUENCE</scope>
    <source>
        <strain evidence="5">NBRC 105001</strain>
    </source>
</reference>
<evidence type="ECO:0000259" key="4">
    <source>
        <dbReference type="Pfam" id="PF02275"/>
    </source>
</evidence>
<name>A0A2S7X6W5_9GAMM</name>
<dbReference type="PANTHER" id="PTHR35527:SF2">
    <property type="entry name" value="HYDROLASE"/>
    <property type="match status" value="1"/>
</dbReference>
<evidence type="ECO:0000256" key="3">
    <source>
        <dbReference type="SAM" id="SignalP"/>
    </source>
</evidence>
<dbReference type="EMBL" id="MSCP01000002">
    <property type="protein sequence ID" value="PQJ87071.1"/>
    <property type="molecule type" value="Genomic_DNA"/>
</dbReference>
<evidence type="ECO:0000256" key="2">
    <source>
        <dbReference type="ARBA" id="ARBA00022801"/>
    </source>
</evidence>
<reference evidence="6 7" key="2">
    <citation type="submission" date="2016-12" db="EMBL/GenBank/DDBJ databases">
        <title>Diversity of luminous bacteria.</title>
        <authorList>
            <person name="Yoshizawa S."/>
            <person name="Kogure K."/>
        </authorList>
    </citation>
    <scope>NUCLEOTIDE SEQUENCE [LARGE SCALE GENOMIC DNA]</scope>
    <source>
        <strain evidence="6 7">NBRC 105001</strain>
    </source>
</reference>
<gene>
    <name evidence="6" type="ORF">BTO23_13140</name>
    <name evidence="5" type="ORF">GCM10007855_06700</name>
</gene>
<keyword evidence="8" id="KW-1185">Reference proteome</keyword>
<sequence length="362" mass="40327">MKLKLLSMLIASCVAYSASACTGISLSTTNHDYIQARTIEWGQNDLNSKLIVSPREYTYTSIMPDQKKGLEWKSKYGFVGISVSDDRFIADGVNEKGLTAGLFYFKNYGSLDTYDPKDTKTTITDMDFNRWMLSQFKTVAEVEQALDKIKIIPVYIDAKGVPSPTAHWRVADKQGNNIVIEIMNNGEINIHKNTAKVLTNAPDYQWQVTNLNNYIHLTPGVSKGQKINDVNAFSFGVGSSFLGLPGDITPPSRFVRAAFYVNSAPEIKESDAAVSQAFHILNNFDIPIGSEFNSKAHIPNLPSATQWTSVVDQTNGLFFYKTMYDSTIKKVDLNKLTFSGKTEEKRSLDAGKFHAEEVIPQL</sequence>
<comment type="caution">
    <text evidence="6">The sequence shown here is derived from an EMBL/GenBank/DDBJ whole genome shotgun (WGS) entry which is preliminary data.</text>
</comment>
<evidence type="ECO:0000256" key="1">
    <source>
        <dbReference type="ARBA" id="ARBA00006625"/>
    </source>
</evidence>
<dbReference type="OrthoDB" id="9794717at2"/>
<dbReference type="PANTHER" id="PTHR35527">
    <property type="entry name" value="CHOLOYLGLYCINE HYDROLASE"/>
    <property type="match status" value="1"/>
</dbReference>
<dbReference type="RefSeq" id="WP_105063745.1">
    <property type="nucleotide sequence ID" value="NZ_BSOU01000002.1"/>
</dbReference>
<keyword evidence="2 6" id="KW-0378">Hydrolase</keyword>
<reference evidence="8" key="3">
    <citation type="journal article" date="2019" name="Int. J. Syst. Evol. Microbiol.">
        <title>The Global Catalogue of Microorganisms (GCM) 10K type strain sequencing project: providing services to taxonomists for standard genome sequencing and annotation.</title>
        <authorList>
            <consortium name="The Broad Institute Genomics Platform"/>
            <consortium name="The Broad Institute Genome Sequencing Center for Infectious Disease"/>
            <person name="Wu L."/>
            <person name="Ma J."/>
        </authorList>
    </citation>
    <scope>NUCLEOTIDE SEQUENCE [LARGE SCALE GENOMIC DNA]</scope>
    <source>
        <strain evidence="8">NBRC 105001</strain>
    </source>
</reference>
<evidence type="ECO:0000313" key="8">
    <source>
        <dbReference type="Proteomes" id="UP001156660"/>
    </source>
</evidence>
<dbReference type="InterPro" id="IPR029132">
    <property type="entry name" value="CBAH/NAAA_C"/>
</dbReference>
<dbReference type="SUPFAM" id="SSF56235">
    <property type="entry name" value="N-terminal nucleophile aminohydrolases (Ntn hydrolases)"/>
    <property type="match status" value="1"/>
</dbReference>
<proteinExistence type="inferred from homology"/>
<feature type="domain" description="Choloylglycine hydrolase/NAAA C-terminal" evidence="4">
    <location>
        <begin position="21"/>
        <end position="338"/>
    </location>
</feature>
<protein>
    <submittedName>
        <fullName evidence="6">Choloylglycine hydrolase</fullName>
    </submittedName>
</protein>
<organism evidence="6 7">
    <name type="scientific">Aliivibrio sifiae</name>
    <dbReference type="NCBI Taxonomy" id="566293"/>
    <lineage>
        <taxon>Bacteria</taxon>
        <taxon>Pseudomonadati</taxon>
        <taxon>Pseudomonadota</taxon>
        <taxon>Gammaproteobacteria</taxon>
        <taxon>Vibrionales</taxon>
        <taxon>Vibrionaceae</taxon>
        <taxon>Aliivibrio</taxon>
    </lineage>
</organism>
<evidence type="ECO:0000313" key="5">
    <source>
        <dbReference type="EMBL" id="GLR73796.1"/>
    </source>
</evidence>
<feature type="signal peptide" evidence="3">
    <location>
        <begin position="1"/>
        <end position="20"/>
    </location>
</feature>
<keyword evidence="3" id="KW-0732">Signal</keyword>
<accession>A0A2S7X6W5</accession>
<evidence type="ECO:0000313" key="6">
    <source>
        <dbReference type="EMBL" id="PQJ87071.1"/>
    </source>
</evidence>
<dbReference type="EMBL" id="BSOU01000002">
    <property type="protein sequence ID" value="GLR73796.1"/>
    <property type="molecule type" value="Genomic_DNA"/>
</dbReference>
<dbReference type="PROSITE" id="PS51257">
    <property type="entry name" value="PROKAR_LIPOPROTEIN"/>
    <property type="match status" value="1"/>
</dbReference>
<dbReference type="Proteomes" id="UP001156660">
    <property type="component" value="Unassembled WGS sequence"/>
</dbReference>
<dbReference type="InterPro" id="IPR029055">
    <property type="entry name" value="Ntn_hydrolases_N"/>
</dbReference>
<dbReference type="Pfam" id="PF02275">
    <property type="entry name" value="CBAH"/>
    <property type="match status" value="1"/>
</dbReference>